<reference evidence="4" key="1">
    <citation type="submission" date="2021-04" db="EMBL/GenBank/DDBJ databases">
        <title>The genome sequence of Ideonella sp. 4Y11.</title>
        <authorList>
            <person name="Liu Y."/>
        </authorList>
    </citation>
    <scope>NUCLEOTIDE SEQUENCE</scope>
    <source>
        <strain evidence="4">4Y11</strain>
    </source>
</reference>
<feature type="domain" description="GGDEF" evidence="3">
    <location>
        <begin position="208"/>
        <end position="343"/>
    </location>
</feature>
<accession>A0A940YI02</accession>
<feature type="coiled-coil region" evidence="2">
    <location>
        <begin position="143"/>
        <end position="177"/>
    </location>
</feature>
<sequence length="344" mass="37361">MPTLNHYTESIELSAEWLRKALPLMSRQAAALHPVSYAVWYGYVAQRDPALRAAVDEALARDGRLDEATTLALYQRFVAGFDAEAARRVADGMQHLLAGMADTAQAAGDSTARYGDSLARLSQALSTESDRAGDAVSAVMADTQQMRQALQSLQDRLAANQREIDQLRDEVHRARRDAVVDPLTGLANRRGFDEALDQCLSIPVDPAPDIWLLALDIDHFKQVNDTWGHGFGDQVLRAVAQLVRALAPPEATVARIGGEEFAVLLPAATQPQALALAEQVRQRVSAARIKRHDSGETLARVTLSVGLSRWRAGESAQALVERADQALYASKQGGRDRVTELPGG</sequence>
<dbReference type="CDD" id="cd01949">
    <property type="entry name" value="GGDEF"/>
    <property type="match status" value="1"/>
</dbReference>
<dbReference type="AlphaFoldDB" id="A0A940YI02"/>
<dbReference type="EC" id="2.7.7.65" evidence="1"/>
<keyword evidence="5" id="KW-1185">Reference proteome</keyword>
<dbReference type="FunFam" id="3.30.70.270:FF:000001">
    <property type="entry name" value="Diguanylate cyclase domain protein"/>
    <property type="match status" value="1"/>
</dbReference>
<comment type="caution">
    <text evidence="4">The sequence shown here is derived from an EMBL/GenBank/DDBJ whole genome shotgun (WGS) entry which is preliminary data.</text>
</comment>
<dbReference type="GO" id="GO:1902201">
    <property type="term" value="P:negative regulation of bacterial-type flagellum-dependent cell motility"/>
    <property type="evidence" value="ECO:0007669"/>
    <property type="project" value="TreeGrafter"/>
</dbReference>
<dbReference type="InterPro" id="IPR043128">
    <property type="entry name" value="Rev_trsase/Diguanyl_cyclase"/>
</dbReference>
<evidence type="ECO:0000256" key="1">
    <source>
        <dbReference type="ARBA" id="ARBA00012528"/>
    </source>
</evidence>
<gene>
    <name evidence="4" type="ORF">KAK06_16735</name>
</gene>
<keyword evidence="4" id="KW-0548">Nucleotidyltransferase</keyword>
<dbReference type="PROSITE" id="PS50887">
    <property type="entry name" value="GGDEF"/>
    <property type="match status" value="1"/>
</dbReference>
<evidence type="ECO:0000313" key="5">
    <source>
        <dbReference type="Proteomes" id="UP000678374"/>
    </source>
</evidence>
<dbReference type="InterPro" id="IPR050469">
    <property type="entry name" value="Diguanylate_Cyclase"/>
</dbReference>
<dbReference type="NCBIfam" id="TIGR00254">
    <property type="entry name" value="GGDEF"/>
    <property type="match status" value="1"/>
</dbReference>
<dbReference type="Proteomes" id="UP000678374">
    <property type="component" value="Unassembled WGS sequence"/>
</dbReference>
<dbReference type="InterPro" id="IPR029787">
    <property type="entry name" value="Nucleotide_cyclase"/>
</dbReference>
<dbReference type="GO" id="GO:0052621">
    <property type="term" value="F:diguanylate cyclase activity"/>
    <property type="evidence" value="ECO:0007669"/>
    <property type="project" value="UniProtKB-EC"/>
</dbReference>
<dbReference type="EMBL" id="JAGQDE010000015">
    <property type="protein sequence ID" value="MBQ0960603.1"/>
    <property type="molecule type" value="Genomic_DNA"/>
</dbReference>
<dbReference type="PANTHER" id="PTHR45138:SF24">
    <property type="entry name" value="DIGUANYLATE CYCLASE DGCC-RELATED"/>
    <property type="match status" value="1"/>
</dbReference>
<dbReference type="RefSeq" id="WP_210803277.1">
    <property type="nucleotide sequence ID" value="NZ_JAGQDE010000015.1"/>
</dbReference>
<dbReference type="Pfam" id="PF00990">
    <property type="entry name" value="GGDEF"/>
    <property type="match status" value="1"/>
</dbReference>
<dbReference type="SMART" id="SM00267">
    <property type="entry name" value="GGDEF"/>
    <property type="match status" value="1"/>
</dbReference>
<keyword evidence="2" id="KW-0175">Coiled coil</keyword>
<evidence type="ECO:0000313" key="4">
    <source>
        <dbReference type="EMBL" id="MBQ0960603.1"/>
    </source>
</evidence>
<organism evidence="4 5">
    <name type="scientific">Ideonella aquatica</name>
    <dbReference type="NCBI Taxonomy" id="2824119"/>
    <lineage>
        <taxon>Bacteria</taxon>
        <taxon>Pseudomonadati</taxon>
        <taxon>Pseudomonadota</taxon>
        <taxon>Betaproteobacteria</taxon>
        <taxon>Burkholderiales</taxon>
        <taxon>Sphaerotilaceae</taxon>
        <taxon>Ideonella</taxon>
    </lineage>
</organism>
<evidence type="ECO:0000256" key="2">
    <source>
        <dbReference type="SAM" id="Coils"/>
    </source>
</evidence>
<proteinExistence type="predicted"/>
<evidence type="ECO:0000259" key="3">
    <source>
        <dbReference type="PROSITE" id="PS50887"/>
    </source>
</evidence>
<name>A0A940YI02_9BURK</name>
<dbReference type="GO" id="GO:0005886">
    <property type="term" value="C:plasma membrane"/>
    <property type="evidence" value="ECO:0007669"/>
    <property type="project" value="TreeGrafter"/>
</dbReference>
<dbReference type="SUPFAM" id="SSF55073">
    <property type="entry name" value="Nucleotide cyclase"/>
    <property type="match status" value="1"/>
</dbReference>
<dbReference type="InterPro" id="IPR000160">
    <property type="entry name" value="GGDEF_dom"/>
</dbReference>
<dbReference type="Gene3D" id="3.30.70.270">
    <property type="match status" value="1"/>
</dbReference>
<keyword evidence="4" id="KW-0808">Transferase</keyword>
<protein>
    <recommendedName>
        <fullName evidence="1">diguanylate cyclase</fullName>
        <ecNumber evidence="1">2.7.7.65</ecNumber>
    </recommendedName>
</protein>
<dbReference type="PANTHER" id="PTHR45138">
    <property type="entry name" value="REGULATORY COMPONENTS OF SENSORY TRANSDUCTION SYSTEM"/>
    <property type="match status" value="1"/>
</dbReference>
<dbReference type="GO" id="GO:0043709">
    <property type="term" value="P:cell adhesion involved in single-species biofilm formation"/>
    <property type="evidence" value="ECO:0007669"/>
    <property type="project" value="TreeGrafter"/>
</dbReference>